<dbReference type="Proteomes" id="UP000596742">
    <property type="component" value="Unassembled WGS sequence"/>
</dbReference>
<reference evidence="2" key="1">
    <citation type="submission" date="2018-11" db="EMBL/GenBank/DDBJ databases">
        <authorList>
            <person name="Alioto T."/>
            <person name="Alioto T."/>
        </authorList>
    </citation>
    <scope>NUCLEOTIDE SEQUENCE</scope>
</reference>
<sequence length="1964" mass="219134">MEDIVIKSETLIKENEKATSNINNDLLSDNRQLQSNILSSTPFSQAGNLTGNLGDIAVKKEPIVDGNEKVEVKNENEETNTDFNSQFEILGSVITFKDEDTLMEVPQFLNNENICQSNLLSAQIPPSIEKGAMYEKVMCPSNLSSEQTPPLEEERALVVHPLKKTKIIYENLRKLLSTRHFSHKDVPLPSNISENTLNSNTINRQTIDTNRNAITSQPKDTDFVKSHSIEVTGTVSNESLSTSDQTVQPHILKPRPHVVKRIIRFKRKPDSNINVNDDEMNKIDYNDSCHHGQSDIVVSSVTAAPHNLPNLQGVIFKDCNPSSDVPLPSNISENTLNSNAINSQPIDRNSNAGQDFVKTHSVKVTGTVITVSNKSLSASDQRVQPHILKPRQHVVKRIIRYIQKPDSNVNDDKMNKIDYNDSCHHGQSDIVVSSVTAAPQNLQNLQGVNFKDCNQCSNGFSCEKNKNDRTRDIPLTVNTVNNFQIKFNGKWEKQKEPFKSGVLGNLRKKADHLATCKVGNQTCLIMRDMNSVASFGDFSMSECAKELNTMTPEEVPVQRNITTDVQYVQTHERLDPQFKDQYSLNVAKGHGKQISTKLSDVPITVSTSPATKGGESSNFINNHKASIRVQNNELAFIGKQDDSELQSAGIVSEVSVVDSLMNHISKVRSIAADLQMNTSSENAQKAPLKTFQPKAPRLTLDPTGVRQTSISSRHVSLTLPANYYDQNKTANETPSSSTLTPRGFIVVLPVKNGQKKVLFFPIGTTSTTTNREAPVLTAPPRSDQNTTTSTIQNMASGNALTAKYDDQEQKIMQLESDKSEKTVLTLKKSNFSLCPSVRTTMAVTQVSSIVSTMGPSTKLLNLAPVDSRKYLPRPYFQKSGPTVHTMYPPTRPNNSASVLSTAFLPSRTQSSTQYDGKNSIQTDIPYSTQTDKQNLTPRVSTSSRTPVKVPFNEAMNLINAKSWDTVPMITTPVSKELVRDSTSTRSESSTMPESTGSIFPLVIFPNVAASQNKGNDLQQGESTHNNVSQSGESIHNNVPQSGVSQVSYLINLMPKLKSTHQSLHFKVQPSNLASNYTHNPVIVTKNSHMSNASVPANTGEREKERILWTKQQTGVSAIDQMQPVPEGHLISKGDNCMNAFANIEKDPTQSHNTEIKVEPHDKEYLQTEICRPEVVIENVEGNDYYQLYNDNKGKSISHTKSCSSSEGRLLEKTNIKEEFVPMEKNSVVFENIPTESIGSQHLNINSGLFYSSETESCPSDNGIYPSDDEICQSGMDICPSVKDICPLVKDICPLVQNIGSAVQNIGLSNTITNVDYVDSSLLLRNFPFGKDCEEEGNIAEVLKEPADHRINLIKNQLLQWKDVQGENKMQIPCSGETIARLFDNRQQQSTQDIYVCKVKQEPVDETDIVSQLDPEPLNNTASTADSVHNENTCLEGSEQNTQQLDNVDSGHNENTILKESEQNTQQLNNVVEIKQEIPMEPDEPIQQIPEPLDINLPPVVHETEEPPMETEKAVQQIPEPLNTNLSPGAAPLSTPGLTQLVITPVYELIDGKIQIKLCLKPLENVLNPKENQEDNFVSVPLVSGPTTDKEGTESSSNTQGSQKNKEKKTKVQNSRGGGILPNILSSNLKVKKKVSSDTCMKVKKKVSSNMKVKKKEKGNRNKYGQYVKRCEKMLTRKKKQNEDPEMEMENVCDAVNENETNDLDTTLIESNTVERGEIQHKKENRSVINWDVDLACLEELQTSEEEKQLIDSDNVDSAEIQHRREGISLNNSNVFDRREDRLHMNPDIDIEVIKHTEEDNLYTDSEEIQHRREKNKSLKVFDVDNREEGSSLVDSDVFDRSKDRTLLYSEIFYKEDIGHKIKDRSLIDSDIVDPEKVQHRTEHKLLTDSDIVDSKEVQNKGDIRSLKESDIVDSEDIQPGTEDTSLMDSDIVDSENIQYPKENETMIDSDIVYSKEVQHRTKNT</sequence>
<accession>A0A8B6DPJ5</accession>
<evidence type="ECO:0000313" key="3">
    <source>
        <dbReference type="Proteomes" id="UP000596742"/>
    </source>
</evidence>
<organism evidence="2 3">
    <name type="scientific">Mytilus galloprovincialis</name>
    <name type="common">Mediterranean mussel</name>
    <dbReference type="NCBI Taxonomy" id="29158"/>
    <lineage>
        <taxon>Eukaryota</taxon>
        <taxon>Metazoa</taxon>
        <taxon>Spiralia</taxon>
        <taxon>Lophotrochozoa</taxon>
        <taxon>Mollusca</taxon>
        <taxon>Bivalvia</taxon>
        <taxon>Autobranchia</taxon>
        <taxon>Pteriomorphia</taxon>
        <taxon>Mytilida</taxon>
        <taxon>Mytiloidea</taxon>
        <taxon>Mytilidae</taxon>
        <taxon>Mytilinae</taxon>
        <taxon>Mytilus</taxon>
    </lineage>
</organism>
<feature type="compositionally biased region" description="Basic and acidic residues" evidence="1">
    <location>
        <begin position="1899"/>
        <end position="1910"/>
    </location>
</feature>
<proteinExistence type="predicted"/>
<dbReference type="OrthoDB" id="6110434at2759"/>
<feature type="region of interest" description="Disordered" evidence="1">
    <location>
        <begin position="1899"/>
        <end position="1932"/>
    </location>
</feature>
<feature type="region of interest" description="Disordered" evidence="1">
    <location>
        <begin position="1576"/>
        <end position="1622"/>
    </location>
</feature>
<dbReference type="EMBL" id="UYJE01003901">
    <property type="protein sequence ID" value="VDI23270.1"/>
    <property type="molecule type" value="Genomic_DNA"/>
</dbReference>
<protein>
    <submittedName>
        <fullName evidence="2">Uncharacterized protein</fullName>
    </submittedName>
</protein>
<gene>
    <name evidence="2" type="ORF">MGAL_10B091877</name>
</gene>
<keyword evidence="3" id="KW-1185">Reference proteome</keyword>
<evidence type="ECO:0000313" key="2">
    <source>
        <dbReference type="EMBL" id="VDI23270.1"/>
    </source>
</evidence>
<evidence type="ECO:0000256" key="1">
    <source>
        <dbReference type="SAM" id="MobiDB-lite"/>
    </source>
</evidence>
<feature type="region of interest" description="Disordered" evidence="1">
    <location>
        <begin position="907"/>
        <end position="944"/>
    </location>
</feature>
<feature type="compositionally biased region" description="Polar residues" evidence="1">
    <location>
        <begin position="1593"/>
        <end position="1602"/>
    </location>
</feature>
<comment type="caution">
    <text evidence="2">The sequence shown here is derived from an EMBL/GenBank/DDBJ whole genome shotgun (WGS) entry which is preliminary data.</text>
</comment>
<name>A0A8B6DPJ5_MYTGA</name>
<feature type="region of interest" description="Disordered" evidence="1">
    <location>
        <begin position="1012"/>
        <end position="1038"/>
    </location>
</feature>